<proteinExistence type="predicted"/>
<dbReference type="InterPro" id="IPR018490">
    <property type="entry name" value="cNMP-bd_dom_sf"/>
</dbReference>
<feature type="compositionally biased region" description="Polar residues" evidence="1">
    <location>
        <begin position="163"/>
        <end position="175"/>
    </location>
</feature>
<protein>
    <submittedName>
        <fullName evidence="3">Crp/Fnr family transcriptional regulator</fullName>
    </submittedName>
</protein>
<dbReference type="InterPro" id="IPR050818">
    <property type="entry name" value="KCNH_animal-type"/>
</dbReference>
<dbReference type="SMART" id="SM00100">
    <property type="entry name" value="cNMP"/>
    <property type="match status" value="1"/>
</dbReference>
<dbReference type="Pfam" id="PF00027">
    <property type="entry name" value="cNMP_binding"/>
    <property type="match status" value="1"/>
</dbReference>
<dbReference type="PROSITE" id="PS50042">
    <property type="entry name" value="CNMP_BINDING_3"/>
    <property type="match status" value="1"/>
</dbReference>
<evidence type="ECO:0000313" key="4">
    <source>
        <dbReference type="Proteomes" id="UP001595476"/>
    </source>
</evidence>
<sequence>MDTNKNPLWHNFFKKTTQLDERIADLWLKTPLFHKISRKHCRALVPDMHLRTYQDGEVIFHQGETGIGAALILSGNVNITSHHKNLARLEAGDFFGEVALVVDEPRTANALAVGPTELIFFLRQNLDELTDRYPIDGARLMRNLAGILATRLRLSNQAISQTVEPSPAVTQNPSASAILPENSELKE</sequence>
<dbReference type="PROSITE" id="PS00889">
    <property type="entry name" value="CNMP_BINDING_2"/>
    <property type="match status" value="1"/>
</dbReference>
<feature type="region of interest" description="Disordered" evidence="1">
    <location>
        <begin position="163"/>
        <end position="187"/>
    </location>
</feature>
<accession>A0ABV7HE32</accession>
<dbReference type="EMBL" id="JBHRSZ010000004">
    <property type="protein sequence ID" value="MFC3150921.1"/>
    <property type="molecule type" value="Genomic_DNA"/>
</dbReference>
<dbReference type="Gene3D" id="2.60.120.10">
    <property type="entry name" value="Jelly Rolls"/>
    <property type="match status" value="1"/>
</dbReference>
<dbReference type="PANTHER" id="PTHR10217:SF435">
    <property type="entry name" value="POTASSIUM VOLTAGE-GATED CHANNEL PROTEIN EAG"/>
    <property type="match status" value="1"/>
</dbReference>
<reference evidence="4" key="1">
    <citation type="journal article" date="2019" name="Int. J. Syst. Evol. Microbiol.">
        <title>The Global Catalogue of Microorganisms (GCM) 10K type strain sequencing project: providing services to taxonomists for standard genome sequencing and annotation.</title>
        <authorList>
            <consortium name="The Broad Institute Genomics Platform"/>
            <consortium name="The Broad Institute Genome Sequencing Center for Infectious Disease"/>
            <person name="Wu L."/>
            <person name="Ma J."/>
        </authorList>
    </citation>
    <scope>NUCLEOTIDE SEQUENCE [LARGE SCALE GENOMIC DNA]</scope>
    <source>
        <strain evidence="4">KCTC 52438</strain>
    </source>
</reference>
<feature type="domain" description="Cyclic nucleotide-binding" evidence="2">
    <location>
        <begin position="32"/>
        <end position="129"/>
    </location>
</feature>
<gene>
    <name evidence="3" type="ORF">ACFOEK_07770</name>
</gene>
<name>A0ABV7HE32_9GAMM</name>
<keyword evidence="4" id="KW-1185">Reference proteome</keyword>
<dbReference type="Proteomes" id="UP001595476">
    <property type="component" value="Unassembled WGS sequence"/>
</dbReference>
<dbReference type="RefSeq" id="WP_386718729.1">
    <property type="nucleotide sequence ID" value="NZ_JBHRSZ010000004.1"/>
</dbReference>
<dbReference type="CDD" id="cd00038">
    <property type="entry name" value="CAP_ED"/>
    <property type="match status" value="1"/>
</dbReference>
<dbReference type="PANTHER" id="PTHR10217">
    <property type="entry name" value="VOLTAGE AND LIGAND GATED POTASSIUM CHANNEL"/>
    <property type="match status" value="1"/>
</dbReference>
<dbReference type="InterPro" id="IPR018488">
    <property type="entry name" value="cNMP-bd_CS"/>
</dbReference>
<comment type="caution">
    <text evidence="3">The sequence shown here is derived from an EMBL/GenBank/DDBJ whole genome shotgun (WGS) entry which is preliminary data.</text>
</comment>
<evidence type="ECO:0000256" key="1">
    <source>
        <dbReference type="SAM" id="MobiDB-lite"/>
    </source>
</evidence>
<evidence type="ECO:0000313" key="3">
    <source>
        <dbReference type="EMBL" id="MFC3150921.1"/>
    </source>
</evidence>
<dbReference type="InterPro" id="IPR000595">
    <property type="entry name" value="cNMP-bd_dom"/>
</dbReference>
<organism evidence="3 4">
    <name type="scientific">Litoribrevibacter euphylliae</name>
    <dbReference type="NCBI Taxonomy" id="1834034"/>
    <lineage>
        <taxon>Bacteria</taxon>
        <taxon>Pseudomonadati</taxon>
        <taxon>Pseudomonadota</taxon>
        <taxon>Gammaproteobacteria</taxon>
        <taxon>Oceanospirillales</taxon>
        <taxon>Oceanospirillaceae</taxon>
        <taxon>Litoribrevibacter</taxon>
    </lineage>
</organism>
<dbReference type="InterPro" id="IPR014710">
    <property type="entry name" value="RmlC-like_jellyroll"/>
</dbReference>
<evidence type="ECO:0000259" key="2">
    <source>
        <dbReference type="PROSITE" id="PS50042"/>
    </source>
</evidence>
<dbReference type="PRINTS" id="PR00103">
    <property type="entry name" value="CAMPKINASE"/>
</dbReference>
<dbReference type="SUPFAM" id="SSF51206">
    <property type="entry name" value="cAMP-binding domain-like"/>
    <property type="match status" value="1"/>
</dbReference>